<dbReference type="Gene3D" id="1.10.3990.20">
    <property type="entry name" value="protein bp1543"/>
    <property type="match status" value="1"/>
</dbReference>
<dbReference type="EMBL" id="CP031417">
    <property type="protein sequence ID" value="AXK79234.1"/>
    <property type="molecule type" value="Genomic_DNA"/>
</dbReference>
<evidence type="ECO:0000259" key="1">
    <source>
        <dbReference type="Pfam" id="PF13467"/>
    </source>
</evidence>
<evidence type="ECO:0000313" key="3">
    <source>
        <dbReference type="Proteomes" id="UP000254889"/>
    </source>
</evidence>
<name>A0A345ZQN7_9HYPH</name>
<dbReference type="GO" id="GO:0016740">
    <property type="term" value="F:transferase activity"/>
    <property type="evidence" value="ECO:0007669"/>
    <property type="project" value="UniProtKB-KW"/>
</dbReference>
<dbReference type="AlphaFoldDB" id="A0A345ZQN7"/>
<feature type="domain" description="Ribbon-helix-helix" evidence="1">
    <location>
        <begin position="6"/>
        <end position="67"/>
    </location>
</feature>
<keyword evidence="2" id="KW-0808">Transferase</keyword>
<keyword evidence="3" id="KW-1185">Reference proteome</keyword>
<reference evidence="2 3" key="1">
    <citation type="submission" date="2018-07" db="EMBL/GenBank/DDBJ databases">
        <authorList>
            <person name="Quirk P.G."/>
            <person name="Krulwich T.A."/>
        </authorList>
    </citation>
    <scope>NUCLEOTIDE SEQUENCE [LARGE SCALE GENOMIC DNA]</scope>
    <source>
        <strain evidence="2 3">CC-BB4</strain>
    </source>
</reference>
<dbReference type="Pfam" id="PF13467">
    <property type="entry name" value="RHH_4"/>
    <property type="match status" value="1"/>
</dbReference>
<dbReference type="InterPro" id="IPR027373">
    <property type="entry name" value="RHH_dom"/>
</dbReference>
<dbReference type="RefSeq" id="WP_115687724.1">
    <property type="nucleotide sequence ID" value="NZ_CP031417.1"/>
</dbReference>
<gene>
    <name evidence="2" type="ORF">DW352_01095</name>
</gene>
<protein>
    <submittedName>
        <fullName evidence="2">Aryl-sulfate sulfotransferase</fullName>
    </submittedName>
</protein>
<organism evidence="2 3">
    <name type="scientific">Pseudolabrys taiwanensis</name>
    <dbReference type="NCBI Taxonomy" id="331696"/>
    <lineage>
        <taxon>Bacteria</taxon>
        <taxon>Pseudomonadati</taxon>
        <taxon>Pseudomonadota</taxon>
        <taxon>Alphaproteobacteria</taxon>
        <taxon>Hyphomicrobiales</taxon>
        <taxon>Xanthobacteraceae</taxon>
        <taxon>Pseudolabrys</taxon>
    </lineage>
</organism>
<dbReference type="InterPro" id="IPR038268">
    <property type="entry name" value="RHH_sf"/>
</dbReference>
<proteinExistence type="predicted"/>
<accession>A0A345ZQN7</accession>
<sequence length="91" mass="10311">MKTAIIKRSIVLDGHKTSVSLENEFWDGLREIAERNRANVSSLVRQIDHERKAGNLSSAIRVYVFNHFRARNKSEQPAAVEQPVRQPALSA</sequence>
<dbReference type="KEGG" id="ptaw:DW352_01095"/>
<dbReference type="Proteomes" id="UP000254889">
    <property type="component" value="Chromosome"/>
</dbReference>
<dbReference type="OrthoDB" id="7477016at2"/>
<evidence type="ECO:0000313" key="2">
    <source>
        <dbReference type="EMBL" id="AXK79234.1"/>
    </source>
</evidence>